<dbReference type="Proteomes" id="UP000887576">
    <property type="component" value="Unplaced"/>
</dbReference>
<evidence type="ECO:0000313" key="2">
    <source>
        <dbReference type="WBParaSite" id="JU765_v2.g3611.t1"/>
    </source>
</evidence>
<organism evidence="1 2">
    <name type="scientific">Panagrolaimus sp. JU765</name>
    <dbReference type="NCBI Taxonomy" id="591449"/>
    <lineage>
        <taxon>Eukaryota</taxon>
        <taxon>Metazoa</taxon>
        <taxon>Ecdysozoa</taxon>
        <taxon>Nematoda</taxon>
        <taxon>Chromadorea</taxon>
        <taxon>Rhabditida</taxon>
        <taxon>Tylenchina</taxon>
        <taxon>Panagrolaimomorpha</taxon>
        <taxon>Panagrolaimoidea</taxon>
        <taxon>Panagrolaimidae</taxon>
        <taxon>Panagrolaimus</taxon>
    </lineage>
</organism>
<name>A0AC34R5U1_9BILA</name>
<accession>A0AC34R5U1</accession>
<reference evidence="2" key="1">
    <citation type="submission" date="2022-11" db="UniProtKB">
        <authorList>
            <consortium name="WormBaseParasite"/>
        </authorList>
    </citation>
    <scope>IDENTIFICATION</scope>
</reference>
<dbReference type="WBParaSite" id="JU765_v2.g3611.t1">
    <property type="protein sequence ID" value="JU765_v2.g3611.t1"/>
    <property type="gene ID" value="JU765_v2.g3611"/>
</dbReference>
<evidence type="ECO:0000313" key="1">
    <source>
        <dbReference type="Proteomes" id="UP000887576"/>
    </source>
</evidence>
<sequence length="368" mass="42117">MSRETHNLPTGQSTLSYFGKTTRRKVDRRYCSEYEEILPQDIKDAKPGFQLHKMEEDASVGNVDRGSLDGRAAFGRVLLGRSLGKLAKEYVDMRGFAPKNYTCDVYKENESRNRPIVVHCSAGIGRTGTFVGLEYANERLKSNEKLGLSDIMKELRQHRLQSIQSHLQYLYLSNMDPPELPETDTPEHPEIKLDGYDDEESIQQMKKYFSQLSTARDCEIATVNKNAAALFGDLQRRLCLIDLQMRHMNQIEEDMKYLQNENVKLQDDINHWMEENDMLKAKLSKYENVQTDSGYQNNNNQLKPSIPDSKVPNLISTAMNEVHQIVQNLPGSSSTMPVLTPVSKIRMKFDNNDVESVGSGKKRCHTFR</sequence>
<protein>
    <submittedName>
        <fullName evidence="2">Protein tyrosine phosphatase</fullName>
    </submittedName>
</protein>
<proteinExistence type="predicted"/>